<protein>
    <recommendedName>
        <fullName evidence="8">Glycoside hydrolase family 5 domain-containing protein</fullName>
    </recommendedName>
</protein>
<evidence type="ECO:0000313" key="10">
    <source>
        <dbReference type="Proteomes" id="UP000282674"/>
    </source>
</evidence>
<dbReference type="PANTHER" id="PTHR31297">
    <property type="entry name" value="GLUCAN ENDO-1,6-BETA-GLUCOSIDASE B"/>
    <property type="match status" value="1"/>
</dbReference>
<dbReference type="AlphaFoldDB" id="A0A3M2M398"/>
<evidence type="ECO:0000256" key="7">
    <source>
        <dbReference type="SAM" id="Phobius"/>
    </source>
</evidence>
<comment type="similarity">
    <text evidence="1">Belongs to the glycosyl hydrolase 5 (cellulase A) family.</text>
</comment>
<feature type="transmembrane region" description="Helical" evidence="7">
    <location>
        <begin position="227"/>
        <end position="248"/>
    </location>
</feature>
<evidence type="ECO:0000256" key="4">
    <source>
        <dbReference type="ARBA" id="ARBA00023277"/>
    </source>
</evidence>
<feature type="transmembrane region" description="Helical" evidence="7">
    <location>
        <begin position="268"/>
        <end position="288"/>
    </location>
</feature>
<dbReference type="GO" id="GO:0009986">
    <property type="term" value="C:cell surface"/>
    <property type="evidence" value="ECO:0007669"/>
    <property type="project" value="TreeGrafter"/>
</dbReference>
<accession>A0A3M2M398</accession>
<feature type="transmembrane region" description="Helical" evidence="7">
    <location>
        <begin position="48"/>
        <end position="69"/>
    </location>
</feature>
<evidence type="ECO:0000256" key="1">
    <source>
        <dbReference type="ARBA" id="ARBA00005641"/>
    </source>
</evidence>
<reference evidence="9 10" key="1">
    <citation type="submission" date="2018-10" db="EMBL/GenBank/DDBJ databases">
        <title>Isolation from soil.</title>
        <authorList>
            <person name="Hu J."/>
        </authorList>
    </citation>
    <scope>NUCLEOTIDE SEQUENCE [LARGE SCALE GENOMIC DNA]</scope>
    <source>
        <strain evidence="9 10">NEAU-Ht49</strain>
    </source>
</reference>
<evidence type="ECO:0000259" key="8">
    <source>
        <dbReference type="Pfam" id="PF00150"/>
    </source>
</evidence>
<dbReference type="GO" id="GO:0008422">
    <property type="term" value="F:beta-glucosidase activity"/>
    <property type="evidence" value="ECO:0007669"/>
    <property type="project" value="TreeGrafter"/>
</dbReference>
<keyword evidence="2" id="KW-0378">Hydrolase</keyword>
<keyword evidence="7" id="KW-0472">Membrane</keyword>
<feature type="transmembrane region" description="Helical" evidence="7">
    <location>
        <begin position="189"/>
        <end position="206"/>
    </location>
</feature>
<name>A0A3M2M398_9ACTN</name>
<organism evidence="9 10">
    <name type="scientific">Actinomadura harenae</name>
    <dbReference type="NCBI Taxonomy" id="2483351"/>
    <lineage>
        <taxon>Bacteria</taxon>
        <taxon>Bacillati</taxon>
        <taxon>Actinomycetota</taxon>
        <taxon>Actinomycetes</taxon>
        <taxon>Streptosporangiales</taxon>
        <taxon>Thermomonosporaceae</taxon>
        <taxon>Actinomadura</taxon>
    </lineage>
</organism>
<keyword evidence="3" id="KW-0136">Cellulose degradation</keyword>
<sequence length="802" mass="84981">MASRRLPFLTAGVLAVAVVATALLDPVGFFALYGLPGDLTPRTRWQLAPLAVHLPLVLAGTAWVTHVFGRLPRRRFATVWAGTVLAVLVAKAVTVAVATVPMFGFGDIVWSTSYTVPKAALYALLPAAVAWWFGRSSRPAEEAEAEAAPVSAWAVAGTATLAAAVSGPWVSSHWSRDLPGWVPSASPDAEPWAFAAGLAVLFLLLARTQRTFARRSGGLPATFLGGWIATLWAGAGLGVAQVVALVISDGFGSPLQTPAALYVRIAEGVSLGLAVGWTAGLAALLLTVPAGRLVRPAHRIGRAVPGVLAVVVLAGVVVAAGGSDSGASTVPSGRVGDGLSPLRAVRGDHPRIVDAAGRQVLLRGVNVNQLVDFYAGRPGFPATRPLGEDDFRQMAGLGFDVVRLGVSWSAIEPSPGRYDQSYLGRVDQAIAWARANDMYTVLDMHQDGWSNAPTPRGASCPAGTSRMDGYDGAPTWATHADGAPRCQFTGRDISPAGDRAFTNFYYDRDGVQTRLVDTWGMLAARYGTDPSVAGFDPLNEPGFGEQAPVTSTLLLGRFYDRVLERIRSAEARPHLFFAEPSIFWSGTGFDPMPRGSFTGDPDVVFAPHLYAESITMDASLGLPAITSVEHGFTLASRIARNIPVWSGEWGYWGSEQSIHDKIRRYAAQEDRHGIGGAFWVWKQACGDPQNGAEPIGNALNKVDCATGKDLPRDSVTVETLSRAYPRAVPGRLTKLTHTRAGGIHLEGTASGGDCALDIWLPDSAARPVLVTRGKNVEFTGRRVAGAWRVGGCATGRYSLDID</sequence>
<dbReference type="InterPro" id="IPR001547">
    <property type="entry name" value="Glyco_hydro_5"/>
</dbReference>
<feature type="transmembrane region" description="Helical" evidence="7">
    <location>
        <begin position="300"/>
        <end position="322"/>
    </location>
</feature>
<dbReference type="GO" id="GO:0030245">
    <property type="term" value="P:cellulose catabolic process"/>
    <property type="evidence" value="ECO:0007669"/>
    <property type="project" value="UniProtKB-KW"/>
</dbReference>
<evidence type="ECO:0000313" key="9">
    <source>
        <dbReference type="EMBL" id="RMI44224.1"/>
    </source>
</evidence>
<feature type="domain" description="Glycoside hydrolase family 5" evidence="8">
    <location>
        <begin position="354"/>
        <end position="683"/>
    </location>
</feature>
<keyword evidence="7" id="KW-1133">Transmembrane helix</keyword>
<dbReference type="Gene3D" id="3.20.20.80">
    <property type="entry name" value="Glycosidases"/>
    <property type="match status" value="1"/>
</dbReference>
<keyword evidence="7" id="KW-0812">Transmembrane</keyword>
<comment type="caution">
    <text evidence="9">The sequence shown here is derived from an EMBL/GenBank/DDBJ whole genome shotgun (WGS) entry which is preliminary data.</text>
</comment>
<evidence type="ECO:0000256" key="2">
    <source>
        <dbReference type="ARBA" id="ARBA00022801"/>
    </source>
</evidence>
<dbReference type="Pfam" id="PF00150">
    <property type="entry name" value="Cellulase"/>
    <property type="match status" value="1"/>
</dbReference>
<keyword evidence="10" id="KW-1185">Reference proteome</keyword>
<feature type="transmembrane region" description="Helical" evidence="7">
    <location>
        <begin position="147"/>
        <end position="169"/>
    </location>
</feature>
<dbReference type="InterPro" id="IPR017853">
    <property type="entry name" value="GH"/>
</dbReference>
<dbReference type="PANTHER" id="PTHR31297:SF41">
    <property type="entry name" value="ENDOGLUCANASE, PUTATIVE (AFU_ORTHOLOGUE AFUA_5G01830)-RELATED"/>
    <property type="match status" value="1"/>
</dbReference>
<proteinExistence type="inferred from homology"/>
<keyword evidence="6" id="KW-0624">Polysaccharide degradation</keyword>
<dbReference type="EMBL" id="RFFG01000020">
    <property type="protein sequence ID" value="RMI44224.1"/>
    <property type="molecule type" value="Genomic_DNA"/>
</dbReference>
<dbReference type="InterPro" id="IPR050386">
    <property type="entry name" value="Glycosyl_hydrolase_5"/>
</dbReference>
<keyword evidence="5" id="KW-0326">Glycosidase</keyword>
<evidence type="ECO:0000256" key="3">
    <source>
        <dbReference type="ARBA" id="ARBA00023001"/>
    </source>
</evidence>
<dbReference type="GO" id="GO:0005576">
    <property type="term" value="C:extracellular region"/>
    <property type="evidence" value="ECO:0007669"/>
    <property type="project" value="TreeGrafter"/>
</dbReference>
<evidence type="ECO:0000256" key="5">
    <source>
        <dbReference type="ARBA" id="ARBA00023295"/>
    </source>
</evidence>
<keyword evidence="4" id="KW-0119">Carbohydrate metabolism</keyword>
<feature type="transmembrane region" description="Helical" evidence="7">
    <location>
        <begin position="119"/>
        <end position="135"/>
    </location>
</feature>
<dbReference type="SUPFAM" id="SSF51445">
    <property type="entry name" value="(Trans)glycosidases"/>
    <property type="match status" value="1"/>
</dbReference>
<evidence type="ECO:0000256" key="6">
    <source>
        <dbReference type="ARBA" id="ARBA00023326"/>
    </source>
</evidence>
<dbReference type="RefSeq" id="WP_122194768.1">
    <property type="nucleotide sequence ID" value="NZ_JBHSKC010000003.1"/>
</dbReference>
<dbReference type="OrthoDB" id="4771662at2"/>
<dbReference type="Proteomes" id="UP000282674">
    <property type="component" value="Unassembled WGS sequence"/>
</dbReference>
<feature type="transmembrane region" description="Helical" evidence="7">
    <location>
        <begin position="76"/>
        <end position="99"/>
    </location>
</feature>
<gene>
    <name evidence="9" type="ORF">EBO15_13830</name>
</gene>